<dbReference type="PANTHER" id="PTHR30607">
    <property type="entry name" value="POTASSIUM-TRANSPORTING ATPASE A CHAIN"/>
    <property type="match status" value="1"/>
</dbReference>
<evidence type="ECO:0000256" key="2">
    <source>
        <dbReference type="ARBA" id="ARBA00022475"/>
    </source>
</evidence>
<feature type="transmembrane region" description="Helical" evidence="9">
    <location>
        <begin position="244"/>
        <end position="264"/>
    </location>
</feature>
<keyword evidence="5 9" id="KW-0630">Potassium</keyword>
<keyword evidence="11" id="KW-1185">Reference proteome</keyword>
<reference evidence="11" key="1">
    <citation type="submission" date="2015-02" db="EMBL/GenBank/DDBJ databases">
        <title>Draft Genome of Frankia sp. CpI1-S.</title>
        <authorList>
            <person name="Oshone R.T."/>
            <person name="Ngom M."/>
            <person name="Ghodhbane-Gtari F."/>
            <person name="Gtari M."/>
            <person name="Morris K."/>
            <person name="Thomas K."/>
            <person name="Sen A."/>
            <person name="Tisa L.S."/>
        </authorList>
    </citation>
    <scope>NUCLEOTIDE SEQUENCE [LARGE SCALE GENOMIC DNA]</scope>
    <source>
        <strain evidence="11">CpI1-S</strain>
    </source>
</reference>
<dbReference type="Pfam" id="PF03814">
    <property type="entry name" value="KdpA"/>
    <property type="match status" value="1"/>
</dbReference>
<evidence type="ECO:0000313" key="11">
    <source>
        <dbReference type="Proteomes" id="UP000032545"/>
    </source>
</evidence>
<dbReference type="AlphaFoldDB" id="A0A0D8BD13"/>
<feature type="transmembrane region" description="Helical" evidence="9">
    <location>
        <begin position="408"/>
        <end position="430"/>
    </location>
</feature>
<comment type="caution">
    <text evidence="10">The sequence shown here is derived from an EMBL/GenBank/DDBJ whole genome shotgun (WGS) entry which is preliminary data.</text>
</comment>
<dbReference type="EMBL" id="JYFN01000040">
    <property type="protein sequence ID" value="KJE21267.1"/>
    <property type="molecule type" value="Genomic_DNA"/>
</dbReference>
<feature type="transmembrane region" description="Helical" evidence="9">
    <location>
        <begin position="125"/>
        <end position="147"/>
    </location>
</feature>
<feature type="transmembrane region" description="Helical" evidence="9">
    <location>
        <begin position="475"/>
        <end position="497"/>
    </location>
</feature>
<name>A0A0D8BD13_9ACTN</name>
<keyword evidence="1 9" id="KW-0813">Transport</keyword>
<feature type="transmembrane region" description="Helical" evidence="9">
    <location>
        <begin position="276"/>
        <end position="295"/>
    </location>
</feature>
<dbReference type="InterPro" id="IPR004623">
    <property type="entry name" value="KdpA"/>
</dbReference>
<feature type="transmembrane region" description="Helical" evidence="9">
    <location>
        <begin position="55"/>
        <end position="77"/>
    </location>
</feature>
<keyword evidence="10" id="KW-0378">Hydrolase</keyword>
<dbReference type="GO" id="GO:0030955">
    <property type="term" value="F:potassium ion binding"/>
    <property type="evidence" value="ECO:0007669"/>
    <property type="project" value="UniProtKB-UniRule"/>
</dbReference>
<dbReference type="PATRIC" id="fig|1502723.3.peg.4144"/>
<evidence type="ECO:0000256" key="3">
    <source>
        <dbReference type="ARBA" id="ARBA00022538"/>
    </source>
</evidence>
<keyword evidence="3 9" id="KW-0633">Potassium transport</keyword>
<dbReference type="GO" id="GO:0016787">
    <property type="term" value="F:hydrolase activity"/>
    <property type="evidence" value="ECO:0007669"/>
    <property type="project" value="UniProtKB-KW"/>
</dbReference>
<dbReference type="NCBIfam" id="TIGR00680">
    <property type="entry name" value="kdpA"/>
    <property type="match status" value="1"/>
</dbReference>
<keyword evidence="2 9" id="KW-1003">Cell membrane</keyword>
<comment type="subunit">
    <text evidence="9">The system is composed of three essential subunits: KdpA, KdpB and KdpC.</text>
</comment>
<keyword evidence="8 9" id="KW-0472">Membrane</keyword>
<comment type="subcellular location">
    <subcellularLocation>
        <location evidence="9">Cell membrane</location>
        <topology evidence="9">Multi-pass membrane protein</topology>
    </subcellularLocation>
</comment>
<dbReference type="RefSeq" id="WP_242422698.1">
    <property type="nucleotide sequence ID" value="NZ_JYFN01000040.1"/>
</dbReference>
<evidence type="ECO:0000256" key="5">
    <source>
        <dbReference type="ARBA" id="ARBA00022958"/>
    </source>
</evidence>
<comment type="similarity">
    <text evidence="9">Belongs to the KdpA family.</text>
</comment>
<comment type="function">
    <text evidence="9">Part of the high-affinity ATP-driven potassium transport (or Kdp) system, which catalyzes the hydrolysis of ATP coupled with the electrogenic transport of potassium into the cytoplasm. This subunit binds the extracellular potassium ions and delivers the ions to the membrane domain of KdpB through an intramembrane tunnel.</text>
</comment>
<dbReference type="GO" id="GO:0005886">
    <property type="term" value="C:plasma membrane"/>
    <property type="evidence" value="ECO:0007669"/>
    <property type="project" value="UniProtKB-SubCell"/>
</dbReference>
<organism evidence="10 11">
    <name type="scientific">Frankia torreyi</name>
    <dbReference type="NCBI Taxonomy" id="1856"/>
    <lineage>
        <taxon>Bacteria</taxon>
        <taxon>Bacillati</taxon>
        <taxon>Actinomycetota</taxon>
        <taxon>Actinomycetes</taxon>
        <taxon>Frankiales</taxon>
        <taxon>Frankiaceae</taxon>
        <taxon>Frankia</taxon>
    </lineage>
</organism>
<feature type="transmembrane region" description="Helical" evidence="9">
    <location>
        <begin position="168"/>
        <end position="190"/>
    </location>
</feature>
<evidence type="ECO:0000256" key="4">
    <source>
        <dbReference type="ARBA" id="ARBA00022692"/>
    </source>
</evidence>
<evidence type="ECO:0000256" key="1">
    <source>
        <dbReference type="ARBA" id="ARBA00022448"/>
    </source>
</evidence>
<keyword evidence="7 9" id="KW-0406">Ion transport</keyword>
<evidence type="ECO:0000256" key="8">
    <source>
        <dbReference type="ARBA" id="ARBA00023136"/>
    </source>
</evidence>
<evidence type="ECO:0000256" key="9">
    <source>
        <dbReference type="HAMAP-Rule" id="MF_00275"/>
    </source>
</evidence>
<feature type="transmembrane region" description="Helical" evidence="9">
    <location>
        <begin position="518"/>
        <end position="540"/>
    </location>
</feature>
<proteinExistence type="inferred from homology"/>
<keyword evidence="6 9" id="KW-1133">Transmembrane helix</keyword>
<sequence>MSAWLQAAVVLVVLAAVHVPLGDLLACAFTSSRHLRAEALLYRAMRVDPDADQRWSTYAGCVLAFSGMSILLLYVLLRVQAHLPFALGHHGMPPAQAWNTAVSFVTNTSWQSYAGEGALGHLTQLAGITVHSFLSAAVGLTVALTLIRGLTRSRTDRVGNFWCDLVRGVVRVLLPLSAVFAVVLLAGGAVQNLHGFHTVPTLAGHTQAVPGGPVASQEAIKLMSGDGGGFYNVNSAHPFENPKAWTNVVEIILMLLIPSAIPRMYGRMVRDTRQGWLLLGVVAVLFTASLALLSWTEAAHHGTVPQAVGASLEGKETRFGPAGTALFANASTASADGAVNGSHDSLTAYGGGVTLVNMLLGEVSPGGVGSGLYGLVSLALVAVFLGGLMIGRTPEYLGKQIRASEIRLVALITLATPVAVLVGTGLTLGLPTPRRSFLNTGAHGLSEGLYAFTSAGNTNGSAFAGLSANTDFYNVGLALAMLVGRYLTMILVIALAGSLARQSPASVTRGTLPTHTPMFAALTAAVAILVVAITYLPALALGPLAEGGT</sequence>
<dbReference type="PANTHER" id="PTHR30607:SF2">
    <property type="entry name" value="POTASSIUM-TRANSPORTING ATPASE POTASSIUM-BINDING SUBUNIT"/>
    <property type="match status" value="1"/>
</dbReference>
<protein>
    <recommendedName>
        <fullName evidence="9">Potassium-transporting ATPase potassium-binding subunit</fullName>
    </recommendedName>
    <alternativeName>
        <fullName evidence="9">ATP phosphohydrolase [potassium-transporting] A chain</fullName>
    </alternativeName>
    <alternativeName>
        <fullName evidence="9">Potassium-binding and translocating subunit A</fullName>
    </alternativeName>
    <alternativeName>
        <fullName evidence="9">Potassium-translocating ATPase A chain</fullName>
    </alternativeName>
</protein>
<dbReference type="Proteomes" id="UP000032545">
    <property type="component" value="Unassembled WGS sequence"/>
</dbReference>
<evidence type="ECO:0000256" key="7">
    <source>
        <dbReference type="ARBA" id="ARBA00023065"/>
    </source>
</evidence>
<reference evidence="10 11" key="2">
    <citation type="journal article" date="2016" name="Genome Announc.">
        <title>Permanent Draft Genome Sequences for Two Variants of Frankia sp. Strain CpI1, the First Frankia Strain Isolated from Root Nodules of Comptonia peregrina.</title>
        <authorList>
            <person name="Oshone R."/>
            <person name="Hurst S.G.IV."/>
            <person name="Abebe-Akele F."/>
            <person name="Simpson S."/>
            <person name="Morris K."/>
            <person name="Thomas W.K."/>
            <person name="Tisa L.S."/>
        </authorList>
    </citation>
    <scope>NUCLEOTIDE SEQUENCE [LARGE SCALE GENOMIC DNA]</scope>
    <source>
        <strain evidence="11">CpI1-S</strain>
    </source>
</reference>
<evidence type="ECO:0000256" key="6">
    <source>
        <dbReference type="ARBA" id="ARBA00022989"/>
    </source>
</evidence>
<feature type="transmembrane region" description="Helical" evidence="9">
    <location>
        <begin position="368"/>
        <end position="388"/>
    </location>
</feature>
<dbReference type="HAMAP" id="MF_00275">
    <property type="entry name" value="KdpA"/>
    <property type="match status" value="1"/>
</dbReference>
<gene>
    <name evidence="9" type="primary">kdpA</name>
    <name evidence="10" type="ORF">FF36_04411</name>
</gene>
<comment type="caution">
    <text evidence="9">Lacks conserved residue(s) required for the propagation of feature annotation.</text>
</comment>
<dbReference type="PIRSF" id="PIRSF001294">
    <property type="entry name" value="K_ATPaseA"/>
    <property type="match status" value="1"/>
</dbReference>
<dbReference type="GO" id="GO:0008556">
    <property type="term" value="F:P-type potassium transmembrane transporter activity"/>
    <property type="evidence" value="ECO:0007669"/>
    <property type="project" value="InterPro"/>
</dbReference>
<keyword evidence="4 9" id="KW-0812">Transmembrane</keyword>
<accession>A0A0D8BD13</accession>
<evidence type="ECO:0000313" key="10">
    <source>
        <dbReference type="EMBL" id="KJE21267.1"/>
    </source>
</evidence>